<dbReference type="SUPFAM" id="SSF103383">
    <property type="entry name" value="Antivirulence factor"/>
    <property type="match status" value="1"/>
</dbReference>
<evidence type="ECO:0000313" key="2">
    <source>
        <dbReference type="EMBL" id="MBB4723715.1"/>
    </source>
</evidence>
<feature type="region of interest" description="Disordered" evidence="1">
    <location>
        <begin position="62"/>
        <end position="112"/>
    </location>
</feature>
<reference evidence="2 3" key="1">
    <citation type="submission" date="2020-08" db="EMBL/GenBank/DDBJ databases">
        <title>Studying the diversity of plant-associated saprophytic bacteria and their role in host health and plant-pathogen interactions.</title>
        <authorList>
            <person name="Potnis N."/>
        </authorList>
    </citation>
    <scope>NUCLEOTIDE SEQUENCE [LARGE SCALE GENOMIC DNA]</scope>
    <source>
        <strain evidence="2 3">CFBP 7922</strain>
    </source>
</reference>
<dbReference type="Gene3D" id="1.10.3290.20">
    <property type="match status" value="2"/>
</dbReference>
<dbReference type="Pfam" id="PF05394">
    <property type="entry name" value="AvrB_AvrC"/>
    <property type="match status" value="1"/>
</dbReference>
<feature type="compositionally biased region" description="Polar residues" evidence="1">
    <location>
        <begin position="98"/>
        <end position="112"/>
    </location>
</feature>
<feature type="compositionally biased region" description="Low complexity" evidence="1">
    <location>
        <begin position="62"/>
        <end position="90"/>
    </location>
</feature>
<dbReference type="InterPro" id="IPR008798">
    <property type="entry name" value="Avirulence_B/C"/>
</dbReference>
<evidence type="ECO:0000256" key="1">
    <source>
        <dbReference type="SAM" id="MobiDB-lite"/>
    </source>
</evidence>
<dbReference type="InterPro" id="IPR053495">
    <property type="entry name" value="AvrB/C-like"/>
</dbReference>
<gene>
    <name evidence="2" type="ORF">FHY32_002070</name>
</gene>
<dbReference type="AlphaFoldDB" id="A0AAW3U4I2"/>
<dbReference type="NCBIfam" id="NF041403">
    <property type="entry name" value="XopAH"/>
    <property type="match status" value="1"/>
</dbReference>
<accession>A0AAW3U4I2</accession>
<organism evidence="2 3">
    <name type="scientific">Xanthomonas euvesicatoria</name>
    <dbReference type="NCBI Taxonomy" id="456327"/>
    <lineage>
        <taxon>Bacteria</taxon>
        <taxon>Pseudomonadati</taxon>
        <taxon>Pseudomonadota</taxon>
        <taxon>Gammaproteobacteria</taxon>
        <taxon>Lysobacterales</taxon>
        <taxon>Lysobacteraceae</taxon>
        <taxon>Xanthomonas</taxon>
    </lineage>
</organism>
<dbReference type="InterPro" id="IPR036231">
    <property type="entry name" value="Avirulence_B/C_sf"/>
</dbReference>
<dbReference type="RefSeq" id="WP_184444499.1">
    <property type="nucleotide sequence ID" value="NZ_JACHNL010000004.1"/>
</dbReference>
<evidence type="ECO:0000313" key="3">
    <source>
        <dbReference type="Proteomes" id="UP000576603"/>
    </source>
</evidence>
<protein>
    <submittedName>
        <fullName evidence="2">Avirulence protein</fullName>
    </submittedName>
</protein>
<name>A0AAW3U4I2_XANEU</name>
<dbReference type="EMBL" id="JACHNL010000004">
    <property type="protein sequence ID" value="MBB4723715.1"/>
    <property type="molecule type" value="Genomic_DNA"/>
</dbReference>
<comment type="caution">
    <text evidence="2">The sequence shown here is derived from an EMBL/GenBank/DDBJ whole genome shotgun (WGS) entry which is preliminary data.</text>
</comment>
<proteinExistence type="predicted"/>
<sequence length="396" mass="44730">MDIYMWNNQNWMYNIDAYNQARAAQQEDTSNSPRYSEVTEFTEDHATSYGQAGSLSPELAALSLQPSPPSAANSSRTSRSRLGSLFGRTSGSREFRSSSETPNRLPGPSTSLDWEEQSLVGAARWPSMYNQSHTDENKDYCRSMYRSSREAGSRIASGQINSFSELWNCATEWRLGRLSYNAPGREAFATQREAGSVFNTKLDMQYASIIPMIISNSKSKRKRYGGPYLSGIECKVYKQKGKIHGQEIPLNELWAAIDQRQVAVKLQEVYNQDVDFEVLEDTLQRNHPNNIVHTNARYLSVIKGHLEQLFNQAKSPLRKREALDLIARIHWWAASAAPDMRGSAAKAEFAARALANAHGIEFPPFRDGIVPDIEAMLSSEKNFVERYSSFMERRPS</sequence>
<dbReference type="Proteomes" id="UP000576603">
    <property type="component" value="Unassembled WGS sequence"/>
</dbReference>